<dbReference type="EMBL" id="JAKCXM010000031">
    <property type="protein sequence ID" value="KAJ0406564.1"/>
    <property type="molecule type" value="Genomic_DNA"/>
</dbReference>
<reference evidence="2" key="1">
    <citation type="submission" date="2021-12" db="EMBL/GenBank/DDBJ databases">
        <title>Prjna785345.</title>
        <authorList>
            <person name="Rujirawat T."/>
            <person name="Krajaejun T."/>
        </authorList>
    </citation>
    <scope>NUCLEOTIDE SEQUENCE</scope>
    <source>
        <strain evidence="2">Pi057C3</strain>
    </source>
</reference>
<dbReference type="AlphaFoldDB" id="A0AAD5M6P5"/>
<dbReference type="Proteomes" id="UP001209570">
    <property type="component" value="Unassembled WGS sequence"/>
</dbReference>
<feature type="region of interest" description="Disordered" evidence="1">
    <location>
        <begin position="243"/>
        <end position="291"/>
    </location>
</feature>
<gene>
    <name evidence="2" type="ORF">P43SY_004453</name>
</gene>
<evidence type="ECO:0000313" key="3">
    <source>
        <dbReference type="Proteomes" id="UP001209570"/>
    </source>
</evidence>
<evidence type="ECO:0000256" key="1">
    <source>
        <dbReference type="SAM" id="MobiDB-lite"/>
    </source>
</evidence>
<keyword evidence="3" id="KW-1185">Reference proteome</keyword>
<sequence>MLDDAARRALEEEAIALVNLSRPSVSERSPSATVQPARDDAAAMAMMRATPNLSMSVFVNGDGKMRVIPGGKNSPDHHAALDITRIKEEDASESACASGASSPGSVPDAKPISMQALLVTLKKRKLPETSMDANAASRKLPSFRDIFDAAKRPDRAQSGDVASVASDQRAPKRAARSPEVGASAVVAPADDKAQETAQNGVIPPPELKCKYRTGKCNNVRALKSCGDYHNLCNYHRLRANANQRKLDRKKKVQRQQQQTPVPDVPDDNLTHGVSQERSGAKDDSKTPAAPAAAAAAALASLPTALVLSARSQRPTATEASALLSFMAPSSFSSLRPKEENACS</sequence>
<feature type="region of interest" description="Disordered" evidence="1">
    <location>
        <begin position="151"/>
        <end position="183"/>
    </location>
</feature>
<accession>A0AAD5M6P5</accession>
<organism evidence="2 3">
    <name type="scientific">Pythium insidiosum</name>
    <name type="common">Pythiosis disease agent</name>
    <dbReference type="NCBI Taxonomy" id="114742"/>
    <lineage>
        <taxon>Eukaryota</taxon>
        <taxon>Sar</taxon>
        <taxon>Stramenopiles</taxon>
        <taxon>Oomycota</taxon>
        <taxon>Peronosporomycetes</taxon>
        <taxon>Pythiales</taxon>
        <taxon>Pythiaceae</taxon>
        <taxon>Pythium</taxon>
    </lineage>
</organism>
<feature type="region of interest" description="Disordered" evidence="1">
    <location>
        <begin position="90"/>
        <end position="109"/>
    </location>
</feature>
<protein>
    <submittedName>
        <fullName evidence="2">Uncharacterized protein</fullName>
    </submittedName>
</protein>
<comment type="caution">
    <text evidence="2">The sequence shown here is derived from an EMBL/GenBank/DDBJ whole genome shotgun (WGS) entry which is preliminary data.</text>
</comment>
<evidence type="ECO:0000313" key="2">
    <source>
        <dbReference type="EMBL" id="KAJ0406564.1"/>
    </source>
</evidence>
<proteinExistence type="predicted"/>
<feature type="compositionally biased region" description="Low complexity" evidence="1">
    <location>
        <begin position="93"/>
        <end position="109"/>
    </location>
</feature>
<name>A0AAD5M6P5_PYTIN</name>